<dbReference type="EMBL" id="PSVT01000060">
    <property type="protein sequence ID" value="PPH71254.1"/>
    <property type="molecule type" value="Genomic_DNA"/>
</dbReference>
<comment type="caution">
    <text evidence="2">The sequence shown here is derived from an EMBL/GenBank/DDBJ whole genome shotgun (WGS) entry which is preliminary data.</text>
</comment>
<dbReference type="Proteomes" id="UP000239698">
    <property type="component" value="Unassembled WGS sequence"/>
</dbReference>
<feature type="region of interest" description="Disordered" evidence="1">
    <location>
        <begin position="48"/>
        <end position="104"/>
    </location>
</feature>
<proteinExistence type="predicted"/>
<organism evidence="2 3">
    <name type="scientific">Rathayibacter rathayi</name>
    <name type="common">Corynebacterium rathayi</name>
    <dbReference type="NCBI Taxonomy" id="33887"/>
    <lineage>
        <taxon>Bacteria</taxon>
        <taxon>Bacillati</taxon>
        <taxon>Actinomycetota</taxon>
        <taxon>Actinomycetes</taxon>
        <taxon>Micrococcales</taxon>
        <taxon>Microbacteriaceae</taxon>
        <taxon>Rathayibacter</taxon>
    </lineage>
</organism>
<evidence type="ECO:0000313" key="3">
    <source>
        <dbReference type="Proteomes" id="UP000239698"/>
    </source>
</evidence>
<sequence>MVYRRRRERAHPAADVDRITVHDALHNNVLGAYGEGIGHGRCPACVVGAEPVPRDRTHEREDPEHGHTEHDPTAPPAAERCSRSASHRASREPEAETCRRIRGT</sequence>
<evidence type="ECO:0000313" key="2">
    <source>
        <dbReference type="EMBL" id="PPH71254.1"/>
    </source>
</evidence>
<evidence type="ECO:0000256" key="1">
    <source>
        <dbReference type="SAM" id="MobiDB-lite"/>
    </source>
</evidence>
<protein>
    <submittedName>
        <fullName evidence="2">Uncharacterized protein</fullName>
    </submittedName>
</protein>
<name>A0ABX5A7T9_RATRA</name>
<keyword evidence="3" id="KW-1185">Reference proteome</keyword>
<feature type="compositionally biased region" description="Basic and acidic residues" evidence="1">
    <location>
        <begin position="52"/>
        <end position="72"/>
    </location>
</feature>
<feature type="compositionally biased region" description="Basic and acidic residues" evidence="1">
    <location>
        <begin position="89"/>
        <end position="104"/>
    </location>
</feature>
<gene>
    <name evidence="2" type="ORF">C5C40_15270</name>
</gene>
<reference evidence="2 3" key="1">
    <citation type="submission" date="2018-02" db="EMBL/GenBank/DDBJ databases">
        <title>Bacteriophage NCPPB3778 and a type I-E CRISPR drive the evolution of the US Biological Select Agent, Rathayibacter toxicus.</title>
        <authorList>
            <person name="Davis E.W.II."/>
            <person name="Tabima J.F."/>
            <person name="Weisberg A.J."/>
            <person name="Lopes L.D."/>
            <person name="Wiseman M.S."/>
            <person name="Wiseman M.S."/>
            <person name="Pupko T."/>
            <person name="Belcher M.S."/>
            <person name="Sechler A.J."/>
            <person name="Tancos M.A."/>
            <person name="Schroeder B.K."/>
            <person name="Murray T.D."/>
            <person name="Luster D.G."/>
            <person name="Schneider W.L."/>
            <person name="Rogers E."/>
            <person name="Andreote F.D."/>
            <person name="Grunwald N.J."/>
            <person name="Putnam M.L."/>
            <person name="Chang J.H."/>
        </authorList>
    </citation>
    <scope>NUCLEOTIDE SEQUENCE [LARGE SCALE GENOMIC DNA]</scope>
    <source>
        <strain evidence="2 3">AY1D6</strain>
    </source>
</reference>
<accession>A0ABX5A7T9</accession>